<protein>
    <submittedName>
        <fullName evidence="5">LRRC49 protein</fullName>
    </submittedName>
</protein>
<dbReference type="InterPro" id="IPR003591">
    <property type="entry name" value="Leu-rich_rpt_typical-subtyp"/>
</dbReference>
<dbReference type="SMART" id="SM00369">
    <property type="entry name" value="LRR_TYP"/>
    <property type="match status" value="5"/>
</dbReference>
<dbReference type="PANTHER" id="PTHR45973">
    <property type="entry name" value="PROTEIN PHOSPHATASE 1 REGULATORY SUBUNIT SDS22-RELATED"/>
    <property type="match status" value="1"/>
</dbReference>
<feature type="coiled-coil region" evidence="3">
    <location>
        <begin position="426"/>
        <end position="457"/>
    </location>
</feature>
<feature type="compositionally biased region" description="Low complexity" evidence="4">
    <location>
        <begin position="131"/>
        <end position="142"/>
    </location>
</feature>
<feature type="compositionally biased region" description="Low complexity" evidence="4">
    <location>
        <begin position="576"/>
        <end position="591"/>
    </location>
</feature>
<keyword evidence="1" id="KW-0433">Leucine-rich repeat</keyword>
<dbReference type="PROSITE" id="PS51450">
    <property type="entry name" value="LRR"/>
    <property type="match status" value="7"/>
</dbReference>
<feature type="compositionally biased region" description="Low complexity" evidence="4">
    <location>
        <begin position="550"/>
        <end position="559"/>
    </location>
</feature>
<feature type="compositionally biased region" description="Polar residues" evidence="4">
    <location>
        <begin position="165"/>
        <end position="177"/>
    </location>
</feature>
<keyword evidence="6" id="KW-1185">Reference proteome</keyword>
<keyword evidence="3" id="KW-0175">Coiled coil</keyword>
<evidence type="ECO:0000256" key="1">
    <source>
        <dbReference type="ARBA" id="ARBA00022614"/>
    </source>
</evidence>
<proteinExistence type="predicted"/>
<dbReference type="SMART" id="SM00365">
    <property type="entry name" value="LRR_SD22"/>
    <property type="match status" value="5"/>
</dbReference>
<evidence type="ECO:0000256" key="2">
    <source>
        <dbReference type="ARBA" id="ARBA00022737"/>
    </source>
</evidence>
<dbReference type="FunFam" id="3.80.10.10:FF:000323">
    <property type="entry name" value="Leucine-rich repeat-containing protein 49 isoform 1"/>
    <property type="match status" value="1"/>
</dbReference>
<accession>A0A8K0ENR3</accession>
<dbReference type="AlphaFoldDB" id="A0A8K0ENR3"/>
<dbReference type="InterPro" id="IPR032675">
    <property type="entry name" value="LRR_dom_sf"/>
</dbReference>
<name>A0A8K0ENR3_BRALA</name>
<evidence type="ECO:0000256" key="3">
    <source>
        <dbReference type="SAM" id="Coils"/>
    </source>
</evidence>
<feature type="region of interest" description="Disordered" evidence="4">
    <location>
        <begin position="510"/>
        <end position="605"/>
    </location>
</feature>
<dbReference type="SUPFAM" id="SSF52058">
    <property type="entry name" value="L domain-like"/>
    <property type="match status" value="1"/>
</dbReference>
<gene>
    <name evidence="5" type="primary">LRRC49</name>
    <name evidence="5" type="ORF">BLAG_LOCUS14141</name>
</gene>
<dbReference type="InterPro" id="IPR050576">
    <property type="entry name" value="Cilia_flagella_integrity"/>
</dbReference>
<keyword evidence="2" id="KW-0677">Repeat</keyword>
<organism evidence="5 6">
    <name type="scientific">Branchiostoma lanceolatum</name>
    <name type="common">Common lancelet</name>
    <name type="synonym">Amphioxus lanceolatum</name>
    <dbReference type="NCBI Taxonomy" id="7740"/>
    <lineage>
        <taxon>Eukaryota</taxon>
        <taxon>Metazoa</taxon>
        <taxon>Chordata</taxon>
        <taxon>Cephalochordata</taxon>
        <taxon>Leptocardii</taxon>
        <taxon>Amphioxiformes</taxon>
        <taxon>Branchiostomatidae</taxon>
        <taxon>Branchiostoma</taxon>
    </lineage>
</organism>
<dbReference type="OrthoDB" id="1939344at2759"/>
<reference evidence="5" key="1">
    <citation type="submission" date="2022-01" db="EMBL/GenBank/DDBJ databases">
        <authorList>
            <person name="Braso-Vives M."/>
        </authorList>
    </citation>
    <scope>NUCLEOTIDE SEQUENCE</scope>
</reference>
<evidence type="ECO:0000256" key="4">
    <source>
        <dbReference type="SAM" id="MobiDB-lite"/>
    </source>
</evidence>
<dbReference type="Proteomes" id="UP000838412">
    <property type="component" value="Chromosome 2"/>
</dbReference>
<dbReference type="Gene3D" id="3.80.10.10">
    <property type="entry name" value="Ribonuclease Inhibitor"/>
    <property type="match status" value="3"/>
</dbReference>
<dbReference type="InterPro" id="IPR001611">
    <property type="entry name" value="Leu-rich_rpt"/>
</dbReference>
<evidence type="ECO:0000313" key="5">
    <source>
        <dbReference type="EMBL" id="CAH1254907.1"/>
    </source>
</evidence>
<evidence type="ECO:0000313" key="6">
    <source>
        <dbReference type="Proteomes" id="UP000838412"/>
    </source>
</evidence>
<feature type="compositionally biased region" description="Polar residues" evidence="4">
    <location>
        <begin position="105"/>
        <end position="115"/>
    </location>
</feature>
<feature type="region of interest" description="Disordered" evidence="4">
    <location>
        <begin position="82"/>
        <end position="177"/>
    </location>
</feature>
<dbReference type="PANTHER" id="PTHR45973:SF8">
    <property type="entry name" value="LEUCINE-RICH REPEAT-CONTAINING PROTEIN 49"/>
    <property type="match status" value="1"/>
</dbReference>
<sequence length="884" mass="100294">MYHPNKLRNRSVLATRDVSNFGLSVQAAGSGPNERQGQRQSADFRLVREAPSAHTYRATDLVQPAHLNQRPGAADDLTITSDLGIVSPGAPRGTTPPLQKDQRGNRQVHTPSTAYVSELGFNTAPPRNQHHQQQQQQQQQVQLPGENPILLDPMKDEMSSHNARHTQSAGALSSRQQKGNYLPGDRVIFAESPSAPGIPIVYRTQEERASNPDRLNLDRRRLTVCPILEGEEHLRLLNLQHNLICKIQHLSNLRRLIFLDLYDNQIEEITGLAALKSLRVLMLGKNRIKKIANLDNLQKLDVLDLHGNLINKIENLQHLSELRVLNLAGNSIIHVENLSGMDSLAELNLRRNQIVNVTEVDTLPSIQRLFLSFNNISSFDDIACLGESASLSEVSLDGNPLAQEAFYKQTILKHMVQLRQLDMRRISEEERRIAAVMARKEEEKKRETNKMAIIKENRKLAIRNAARQWQMTQLPALSKSSRFHPDNQAPEKRRLAINNAARNWEANQSTALSKISRFQPPPQKSVARKRGSQPEEEESRNPPPNWQDTSSKSSQDSLSGDAWVAGEGAEGRGERTTSQSSFRSESQTSVRSTDRPRSPDSISNDIGQSHLAELEGEVLHLYGAGALDSLDRNWGIQAAGSVTSVSFHFIDFDYISRQLHKIRNRFPNVQTLIFNETNIRNLQQFNTLASLRRLDNLNVVPEGNPVTQFTLWKQYVLFRLAHFSLRKINDTEVTNSDMVNAEKMFGTLSHITTSQLPQSRLLTLLGETRRKKLGMANERFRKPEGEDGKTERASESVGRAGLQYMCEDLAKDKHKEQTARTKFSHSYVKELTKEATIGNKKQQAVQQVWQYLFREMVQKFIHDMRDSHRYMRELMDDFEGKKQS</sequence>
<dbReference type="EMBL" id="OV696687">
    <property type="protein sequence ID" value="CAH1254907.1"/>
    <property type="molecule type" value="Genomic_DNA"/>
</dbReference>
<dbReference type="Pfam" id="PF14580">
    <property type="entry name" value="LRR_9"/>
    <property type="match status" value="1"/>
</dbReference>